<evidence type="ECO:0000259" key="1">
    <source>
        <dbReference type="Pfam" id="PF00483"/>
    </source>
</evidence>
<dbReference type="Proteomes" id="UP000824111">
    <property type="component" value="Unassembled WGS sequence"/>
</dbReference>
<sequence>MDCILLAAGYATRLYPLTEHTPKALLKLGSKTILDRVMDKLEEIEQLNNVYVVTNHRFAALFTDWAKAYGGKKPVKVLDDGTTNNDNRLGAIGDMQYVIDREHLEDELFILASDNIFHFSLLGMVDMYYEKGCDLISAHYVAEKTTLQKLGVVELDAHNKVLGFEEKPQEPKSHYGVPPFYFYRKSTVPLIKKYLEEGNNPDAPGHFIPWLITQTDVYAYTFDELIIDIGTPESYYEAQELFQD</sequence>
<dbReference type="Gene3D" id="3.90.550.10">
    <property type="entry name" value="Spore Coat Polysaccharide Biosynthesis Protein SpsA, Chain A"/>
    <property type="match status" value="1"/>
</dbReference>
<dbReference type="AlphaFoldDB" id="A0A9D1LW70"/>
<dbReference type="PANTHER" id="PTHR42883:SF2">
    <property type="entry name" value="THYMIDYLYLTRANSFERASE"/>
    <property type="match status" value="1"/>
</dbReference>
<organism evidence="2 3">
    <name type="scientific">Candidatus Avimonoglobus intestinipullorum</name>
    <dbReference type="NCBI Taxonomy" id="2840699"/>
    <lineage>
        <taxon>Bacteria</taxon>
        <taxon>Bacillati</taxon>
        <taxon>Bacillota</taxon>
        <taxon>Clostridia</taxon>
        <taxon>Eubacteriales</taxon>
        <taxon>Candidatus Avimonoglobus</taxon>
    </lineage>
</organism>
<dbReference type="Pfam" id="PF00483">
    <property type="entry name" value="NTP_transferase"/>
    <property type="match status" value="1"/>
</dbReference>
<protein>
    <submittedName>
        <fullName evidence="2">Nucleotidyltransferase family protein</fullName>
    </submittedName>
</protein>
<dbReference type="EMBL" id="DVND01000189">
    <property type="protein sequence ID" value="HIU49184.1"/>
    <property type="molecule type" value="Genomic_DNA"/>
</dbReference>
<reference evidence="2" key="1">
    <citation type="submission" date="2020-10" db="EMBL/GenBank/DDBJ databases">
        <authorList>
            <person name="Gilroy R."/>
        </authorList>
    </citation>
    <scope>NUCLEOTIDE SEQUENCE</scope>
    <source>
        <strain evidence="2">ChiSjej4B22-9803</strain>
    </source>
</reference>
<evidence type="ECO:0000313" key="3">
    <source>
        <dbReference type="Proteomes" id="UP000824111"/>
    </source>
</evidence>
<dbReference type="PANTHER" id="PTHR42883">
    <property type="entry name" value="GLUCOSE-1-PHOSPHATE THYMIDYLTRANSFERASE"/>
    <property type="match status" value="1"/>
</dbReference>
<dbReference type="SUPFAM" id="SSF53448">
    <property type="entry name" value="Nucleotide-diphospho-sugar transferases"/>
    <property type="match status" value="1"/>
</dbReference>
<dbReference type="InterPro" id="IPR005835">
    <property type="entry name" value="NTP_transferase_dom"/>
</dbReference>
<evidence type="ECO:0000313" key="2">
    <source>
        <dbReference type="EMBL" id="HIU49184.1"/>
    </source>
</evidence>
<feature type="domain" description="Nucleotidyl transferase" evidence="1">
    <location>
        <begin position="4"/>
        <end position="241"/>
    </location>
</feature>
<name>A0A9D1LW70_9FIRM</name>
<dbReference type="InterPro" id="IPR029044">
    <property type="entry name" value="Nucleotide-diphossugar_trans"/>
</dbReference>
<proteinExistence type="predicted"/>
<dbReference type="CDD" id="cd04181">
    <property type="entry name" value="NTP_transferase"/>
    <property type="match status" value="1"/>
</dbReference>
<reference evidence="2" key="2">
    <citation type="journal article" date="2021" name="PeerJ">
        <title>Extensive microbial diversity within the chicken gut microbiome revealed by metagenomics and culture.</title>
        <authorList>
            <person name="Gilroy R."/>
            <person name="Ravi A."/>
            <person name="Getino M."/>
            <person name="Pursley I."/>
            <person name="Horton D.L."/>
            <person name="Alikhan N.F."/>
            <person name="Baker D."/>
            <person name="Gharbi K."/>
            <person name="Hall N."/>
            <person name="Watson M."/>
            <person name="Adriaenssens E.M."/>
            <person name="Foster-Nyarko E."/>
            <person name="Jarju S."/>
            <person name="Secka A."/>
            <person name="Antonio M."/>
            <person name="Oren A."/>
            <person name="Chaudhuri R.R."/>
            <person name="La Ragione R."/>
            <person name="Hildebrand F."/>
            <person name="Pallen M.J."/>
        </authorList>
    </citation>
    <scope>NUCLEOTIDE SEQUENCE</scope>
    <source>
        <strain evidence="2">ChiSjej4B22-9803</strain>
    </source>
</reference>
<comment type="caution">
    <text evidence="2">The sequence shown here is derived from an EMBL/GenBank/DDBJ whole genome shotgun (WGS) entry which is preliminary data.</text>
</comment>
<gene>
    <name evidence="2" type="ORF">IAB04_07440</name>
</gene>
<accession>A0A9D1LW70</accession>